<name>A0A6J5M171_9CAUD</name>
<gene>
    <name evidence="1" type="ORF">UFOVP397_37</name>
</gene>
<accession>A0A6J5M171</accession>
<evidence type="ECO:0000313" key="1">
    <source>
        <dbReference type="EMBL" id="CAB4140001.1"/>
    </source>
</evidence>
<dbReference type="EMBL" id="LR796371">
    <property type="protein sequence ID" value="CAB4140001.1"/>
    <property type="molecule type" value="Genomic_DNA"/>
</dbReference>
<reference evidence="1" key="1">
    <citation type="submission" date="2020-04" db="EMBL/GenBank/DDBJ databases">
        <authorList>
            <person name="Chiriac C."/>
            <person name="Salcher M."/>
            <person name="Ghai R."/>
            <person name="Kavagutti S V."/>
        </authorList>
    </citation>
    <scope>NUCLEOTIDE SEQUENCE</scope>
</reference>
<evidence type="ECO:0008006" key="2">
    <source>
        <dbReference type="Google" id="ProtNLM"/>
    </source>
</evidence>
<sequence length="165" mass="18344">MPALRNERWERFCELRAQGIRQGQAAEMVGFAHPHVEAAKLMKRADIQKRLAELQPIVDAKRSELMTSMVMPTRAEVLNELWATVKEAKAALDRPSTLRGLELIGKELGMFVQRADIKVSSPLEGLNAEMLRRFLAAIDDAEGDDEAIEGHAEPVLAIEQASEDA</sequence>
<protein>
    <recommendedName>
        <fullName evidence="2">Terminase small subunit</fullName>
    </recommendedName>
</protein>
<organism evidence="1">
    <name type="scientific">uncultured Caudovirales phage</name>
    <dbReference type="NCBI Taxonomy" id="2100421"/>
    <lineage>
        <taxon>Viruses</taxon>
        <taxon>Duplodnaviria</taxon>
        <taxon>Heunggongvirae</taxon>
        <taxon>Uroviricota</taxon>
        <taxon>Caudoviricetes</taxon>
        <taxon>Peduoviridae</taxon>
        <taxon>Maltschvirus</taxon>
        <taxon>Maltschvirus maltsch</taxon>
    </lineage>
</organism>
<proteinExistence type="predicted"/>